<feature type="coiled-coil region" evidence="1">
    <location>
        <begin position="67"/>
        <end position="108"/>
    </location>
</feature>
<sequence>MSSGSTRRRLARATLINLEGYDVMPCSYCSSQRPPLQCRMREGNTVCGECTRRGRPCDGNGVSLSEADRLVQAKRRIEVEEEATEEELLDLQRQMNERLSRLMRLRRQKRQIQTKGTKMLERGLQSMDELEAVEQQEAQAVVDARSAGAANIVDWTAILGASWSDPAGESSSEVVRRS</sequence>
<name>A0A2K0USY3_GIBNY</name>
<dbReference type="OrthoDB" id="5089423at2759"/>
<evidence type="ECO:0000256" key="1">
    <source>
        <dbReference type="SAM" id="Coils"/>
    </source>
</evidence>
<keyword evidence="1" id="KW-0175">Coiled coil</keyword>
<dbReference type="AlphaFoldDB" id="A0A2K0USY3"/>
<accession>A0A2K0USY3</accession>
<comment type="caution">
    <text evidence="2">The sequence shown here is derived from an EMBL/GenBank/DDBJ whole genome shotgun (WGS) entry which is preliminary data.</text>
</comment>
<keyword evidence="3" id="KW-1185">Reference proteome</keyword>
<protein>
    <submittedName>
        <fullName evidence="2">Uncharacterized protein</fullName>
    </submittedName>
</protein>
<gene>
    <name evidence="2" type="ORF">FNYG_14371</name>
</gene>
<proteinExistence type="predicted"/>
<evidence type="ECO:0000313" key="2">
    <source>
        <dbReference type="EMBL" id="PNP60895.1"/>
    </source>
</evidence>
<dbReference type="EMBL" id="MTQA01000333">
    <property type="protein sequence ID" value="PNP60895.1"/>
    <property type="molecule type" value="Genomic_DNA"/>
</dbReference>
<reference evidence="2 3" key="1">
    <citation type="submission" date="2017-06" db="EMBL/GenBank/DDBJ databases">
        <title>Genome of Fusarium nygamai isolate CS10214.</title>
        <authorList>
            <person name="Gardiner D.M."/>
            <person name="Obanor F."/>
            <person name="Kazan K."/>
        </authorList>
    </citation>
    <scope>NUCLEOTIDE SEQUENCE [LARGE SCALE GENOMIC DNA]</scope>
    <source>
        <strain evidence="2 3">CS10214</strain>
    </source>
</reference>
<dbReference type="Proteomes" id="UP000236664">
    <property type="component" value="Unassembled WGS sequence"/>
</dbReference>
<organism evidence="2 3">
    <name type="scientific">Gibberella nygamai</name>
    <name type="common">Bean root rot disease fungus</name>
    <name type="synonym">Fusarium nygamai</name>
    <dbReference type="NCBI Taxonomy" id="42673"/>
    <lineage>
        <taxon>Eukaryota</taxon>
        <taxon>Fungi</taxon>
        <taxon>Dikarya</taxon>
        <taxon>Ascomycota</taxon>
        <taxon>Pezizomycotina</taxon>
        <taxon>Sordariomycetes</taxon>
        <taxon>Hypocreomycetidae</taxon>
        <taxon>Hypocreales</taxon>
        <taxon>Nectriaceae</taxon>
        <taxon>Fusarium</taxon>
        <taxon>Fusarium fujikuroi species complex</taxon>
    </lineage>
</organism>
<evidence type="ECO:0000313" key="3">
    <source>
        <dbReference type="Proteomes" id="UP000236664"/>
    </source>
</evidence>